<dbReference type="InterPro" id="IPR016047">
    <property type="entry name" value="M23ase_b-sheet_dom"/>
</dbReference>
<dbReference type="Pfam" id="PF04225">
    <property type="entry name" value="LysM_OapA"/>
    <property type="match status" value="1"/>
</dbReference>
<dbReference type="InterPro" id="IPR007340">
    <property type="entry name" value="LysM_Opacity-associatedA"/>
</dbReference>
<evidence type="ECO:0000256" key="4">
    <source>
        <dbReference type="ARBA" id="ARBA00022801"/>
    </source>
</evidence>
<dbReference type="Pfam" id="PF01551">
    <property type="entry name" value="Peptidase_M23"/>
    <property type="match status" value="1"/>
</dbReference>
<dbReference type="Gene3D" id="2.70.70.10">
    <property type="entry name" value="Glucose Permease (Domain IIA)"/>
    <property type="match status" value="1"/>
</dbReference>
<evidence type="ECO:0000256" key="1">
    <source>
        <dbReference type="ARBA" id="ARBA00001947"/>
    </source>
</evidence>
<keyword evidence="2" id="KW-0645">Protease</keyword>
<dbReference type="PANTHER" id="PTHR21666">
    <property type="entry name" value="PEPTIDASE-RELATED"/>
    <property type="match status" value="1"/>
</dbReference>
<gene>
    <name evidence="10" type="ORF">LYSCAS_14090</name>
</gene>
<keyword evidence="7" id="KW-1133">Transmembrane helix</keyword>
<dbReference type="SUPFAM" id="SSF51261">
    <property type="entry name" value="Duplicated hybrid motif"/>
    <property type="match status" value="1"/>
</dbReference>
<keyword evidence="7" id="KW-0472">Membrane</keyword>
<evidence type="ECO:0000256" key="3">
    <source>
        <dbReference type="ARBA" id="ARBA00022723"/>
    </source>
</evidence>
<feature type="domain" description="Opacity-associated protein A LysM-like" evidence="9">
    <location>
        <begin position="101"/>
        <end position="168"/>
    </location>
</feature>
<sequence>MGKSGIGNARRARLDNLREAALHKDVVARRVPAGFNGRWTRRQWAHASLVATLAALVAAIVPGFPANSQAAAAPVPTRTTLALTLPPLPLAKLRGQTGDSWQIVRVERGQTLGSLFEDLDLPAATMHAMLDQPGAKQALTRMKPGTELAFDLPVGGGLRAFRYDRDDTHRVELTFDGDKITQQVIERPTQSRTVVISGNVGKSLYHSARKLGLSPGAINTLTDDIFKYDIDFNDDVAASDRFSVVVEQTWRDGELIRTGPVQAATFTVGGTLHSGFRFERSGKAEYFTADGRPLKKTFIRMPIPYARLTSSFGSRRHPVLGTVRQHQGVDYAASTGTPIMAAGDARVQFVGWKGGYGRAVILDHGRGYTTLYGHMSRFGDIKQGQKIPQGRVIGYVGMTGLATGPHLHYEFRINGVHRNPLSITMPPPEPLNGAALAQFRSQTSNALARIQRVEKVIYADAEPAPAPKPAKQKKA</sequence>
<dbReference type="Gene3D" id="3.10.450.350">
    <property type="match status" value="2"/>
</dbReference>
<keyword evidence="11" id="KW-1185">Reference proteome</keyword>
<evidence type="ECO:0000313" key="11">
    <source>
        <dbReference type="Proteomes" id="UP000681317"/>
    </source>
</evidence>
<dbReference type="CDD" id="cd12797">
    <property type="entry name" value="M23_peptidase"/>
    <property type="match status" value="1"/>
</dbReference>
<keyword evidence="5" id="KW-0862">Zinc</keyword>
<dbReference type="RefSeq" id="WP_213437112.1">
    <property type="nucleotide sequence ID" value="NZ_AP024545.1"/>
</dbReference>
<dbReference type="InterPro" id="IPR050570">
    <property type="entry name" value="Cell_wall_metabolism_enzyme"/>
</dbReference>
<protein>
    <submittedName>
        <fullName evidence="10">Membrane protein</fullName>
    </submittedName>
</protein>
<proteinExistence type="predicted"/>
<accession>A0ABN6FTW9</accession>
<evidence type="ECO:0000256" key="7">
    <source>
        <dbReference type="SAM" id="Phobius"/>
    </source>
</evidence>
<dbReference type="PANTHER" id="PTHR21666:SF288">
    <property type="entry name" value="CELL DIVISION PROTEIN YTFB"/>
    <property type="match status" value="1"/>
</dbReference>
<evidence type="ECO:0000259" key="9">
    <source>
        <dbReference type="Pfam" id="PF04225"/>
    </source>
</evidence>
<keyword evidence="6" id="KW-0482">Metalloprotease</keyword>
<keyword evidence="7" id="KW-0812">Transmembrane</keyword>
<feature type="transmembrane region" description="Helical" evidence="7">
    <location>
        <begin position="44"/>
        <end position="64"/>
    </location>
</feature>
<evidence type="ECO:0000256" key="6">
    <source>
        <dbReference type="ARBA" id="ARBA00023049"/>
    </source>
</evidence>
<evidence type="ECO:0000313" key="10">
    <source>
        <dbReference type="EMBL" id="BCT92385.1"/>
    </source>
</evidence>
<comment type="cofactor">
    <cofactor evidence="1">
        <name>Zn(2+)</name>
        <dbReference type="ChEBI" id="CHEBI:29105"/>
    </cofactor>
</comment>
<feature type="domain" description="M23ase beta-sheet core" evidence="8">
    <location>
        <begin position="325"/>
        <end position="420"/>
    </location>
</feature>
<evidence type="ECO:0000256" key="5">
    <source>
        <dbReference type="ARBA" id="ARBA00022833"/>
    </source>
</evidence>
<evidence type="ECO:0000256" key="2">
    <source>
        <dbReference type="ARBA" id="ARBA00022670"/>
    </source>
</evidence>
<evidence type="ECO:0000259" key="8">
    <source>
        <dbReference type="Pfam" id="PF01551"/>
    </source>
</evidence>
<dbReference type="InterPro" id="IPR011055">
    <property type="entry name" value="Dup_hybrid_motif"/>
</dbReference>
<keyword evidence="3" id="KW-0479">Metal-binding</keyword>
<name>A0ABN6FTW9_9GAMM</name>
<dbReference type="Proteomes" id="UP000681317">
    <property type="component" value="Chromosome"/>
</dbReference>
<dbReference type="EMBL" id="AP024545">
    <property type="protein sequence ID" value="BCT92385.1"/>
    <property type="molecule type" value="Genomic_DNA"/>
</dbReference>
<keyword evidence="4" id="KW-0378">Hydrolase</keyword>
<reference evidence="10 11" key="1">
    <citation type="submission" date="2021-03" db="EMBL/GenBank/DDBJ databases">
        <title>Complete Genome Sequences of Two Lysobacter Strains Isolated from Sea Water (Lysobacter caseinilyticus) and Soil (Lysobacter helvus) in South Korea.</title>
        <authorList>
            <person name="Watanabe Y."/>
            <person name="Arakawa K."/>
        </authorList>
    </citation>
    <scope>NUCLEOTIDE SEQUENCE [LARGE SCALE GENOMIC DNA]</scope>
    <source>
        <strain evidence="10 11">KVB24</strain>
    </source>
</reference>
<organism evidence="10 11">
    <name type="scientific">Noviluteimonas caseinilytica</name>
    <dbReference type="NCBI Taxonomy" id="2675101"/>
    <lineage>
        <taxon>Bacteria</taxon>
        <taxon>Pseudomonadati</taxon>
        <taxon>Pseudomonadota</taxon>
        <taxon>Gammaproteobacteria</taxon>
        <taxon>Lysobacterales</taxon>
        <taxon>Lysobacteraceae</taxon>
        <taxon>Noviluteimonas</taxon>
    </lineage>
</organism>